<evidence type="ECO:0000256" key="2">
    <source>
        <dbReference type="ARBA" id="ARBA00022692"/>
    </source>
</evidence>
<evidence type="ECO:0000256" key="1">
    <source>
        <dbReference type="ARBA" id="ARBA00004167"/>
    </source>
</evidence>
<evidence type="ECO:0000313" key="7">
    <source>
        <dbReference type="EMBL" id="RMY75179.1"/>
    </source>
</evidence>
<dbReference type="EMBL" id="QWIP01000061">
    <property type="protein sequence ID" value="RMY75179.1"/>
    <property type="molecule type" value="Genomic_DNA"/>
</dbReference>
<keyword evidence="3" id="KW-1133">Transmembrane helix</keyword>
<evidence type="ECO:0000256" key="3">
    <source>
        <dbReference type="ARBA" id="ARBA00022989"/>
    </source>
</evidence>
<dbReference type="InterPro" id="IPR009644">
    <property type="entry name" value="FKTN/MNN4/W02B3.4-1"/>
</dbReference>
<dbReference type="InterPro" id="IPR007074">
    <property type="entry name" value="LicD/FKTN/FKRP_NTP_transf"/>
</dbReference>
<dbReference type="PANTHER" id="PTHR15407:SF32">
    <property type="entry name" value="PROTEIN (MNN4), PUTATIVE (AFU_ORTHOLOGUE AFUA_1G03790)-RELATED"/>
    <property type="match status" value="1"/>
</dbReference>
<keyword evidence="2" id="KW-0812">Transmembrane</keyword>
<accession>A0A3M7EF08</accession>
<feature type="signal peptide" evidence="5">
    <location>
        <begin position="1"/>
        <end position="20"/>
    </location>
</feature>
<feature type="domain" description="LicD/FKTN/FKRP nucleotidyltransferase" evidence="6">
    <location>
        <begin position="98"/>
        <end position="196"/>
    </location>
</feature>
<dbReference type="Pfam" id="PF04991">
    <property type="entry name" value="LicD"/>
    <property type="match status" value="1"/>
</dbReference>
<protein>
    <recommendedName>
        <fullName evidence="6">LicD/FKTN/FKRP nucleotidyltransferase domain-containing protein</fullName>
    </recommendedName>
</protein>
<dbReference type="Proteomes" id="UP000269276">
    <property type="component" value="Unassembled WGS sequence"/>
</dbReference>
<dbReference type="OrthoDB" id="444255at2759"/>
<comment type="subcellular location">
    <subcellularLocation>
        <location evidence="1">Membrane</location>
        <topology evidence="1">Single-pass membrane protein</topology>
    </subcellularLocation>
</comment>
<keyword evidence="4" id="KW-0472">Membrane</keyword>
<feature type="chain" id="PRO_5018187095" description="LicD/FKTN/FKRP nucleotidyltransferase domain-containing protein" evidence="5">
    <location>
        <begin position="21"/>
        <end position="306"/>
    </location>
</feature>
<proteinExistence type="predicted"/>
<dbReference type="PANTHER" id="PTHR15407">
    <property type="entry name" value="FUKUTIN-RELATED"/>
    <property type="match status" value="1"/>
</dbReference>
<name>A0A3M7EF08_HORWE</name>
<dbReference type="GO" id="GO:0016020">
    <property type="term" value="C:membrane"/>
    <property type="evidence" value="ECO:0007669"/>
    <property type="project" value="UniProtKB-SubCell"/>
</dbReference>
<dbReference type="AlphaFoldDB" id="A0A3M7EF08"/>
<dbReference type="GO" id="GO:0009100">
    <property type="term" value="P:glycoprotein metabolic process"/>
    <property type="evidence" value="ECO:0007669"/>
    <property type="project" value="UniProtKB-ARBA"/>
</dbReference>
<reference evidence="7 8" key="1">
    <citation type="journal article" date="2018" name="BMC Genomics">
        <title>Genomic evidence for intraspecific hybridization in a clonal and extremely halotolerant yeast.</title>
        <authorList>
            <person name="Gostincar C."/>
            <person name="Stajich J.E."/>
            <person name="Zupancic J."/>
            <person name="Zalar P."/>
            <person name="Gunde-Cimerman N."/>
        </authorList>
    </citation>
    <scope>NUCLEOTIDE SEQUENCE [LARGE SCALE GENOMIC DNA]</scope>
    <source>
        <strain evidence="7 8">EXF-2682</strain>
    </source>
</reference>
<keyword evidence="5" id="KW-0732">Signal</keyword>
<organism evidence="7 8">
    <name type="scientific">Hortaea werneckii</name>
    <name type="common">Black yeast</name>
    <name type="synonym">Cladosporium werneckii</name>
    <dbReference type="NCBI Taxonomy" id="91943"/>
    <lineage>
        <taxon>Eukaryota</taxon>
        <taxon>Fungi</taxon>
        <taxon>Dikarya</taxon>
        <taxon>Ascomycota</taxon>
        <taxon>Pezizomycotina</taxon>
        <taxon>Dothideomycetes</taxon>
        <taxon>Dothideomycetidae</taxon>
        <taxon>Mycosphaerellales</taxon>
        <taxon>Teratosphaeriaceae</taxon>
        <taxon>Hortaea</taxon>
    </lineage>
</organism>
<comment type="caution">
    <text evidence="7">The sequence shown here is derived from an EMBL/GenBank/DDBJ whole genome shotgun (WGS) entry which is preliminary data.</text>
</comment>
<evidence type="ECO:0000313" key="8">
    <source>
        <dbReference type="Proteomes" id="UP000269276"/>
    </source>
</evidence>
<evidence type="ECO:0000259" key="6">
    <source>
        <dbReference type="Pfam" id="PF04991"/>
    </source>
</evidence>
<evidence type="ECO:0000256" key="5">
    <source>
        <dbReference type="SAM" id="SignalP"/>
    </source>
</evidence>
<sequence>MRALLLHLICLFIASTNVYALPGFHKREAPFDQVRTRLNRHYQDAEEDEPDKYFHEATFHQHYDGRFGDKQLKYDERLSHLSALIQTYFSTMNDIGAETWIMHGTLLGWYWNRGILPWDTDLDVMVSERTLYHLAAYYNMTMHHYHIPGLDTARDYMLEVNPRYSDAGIDSSNQIDARWIDTETGLFIDITALRRDHTAEGDGAADEADAMMVKDKHHYMYDDIFPLRHSTFADAPVRIPFAYPDILTEEYGEEALSKVFYEHHSHGIEAFSVELPEAADRRPKVRFCGRIIVSLIQARRTEVMRE</sequence>
<gene>
    <name evidence="7" type="ORF">D0863_02753</name>
</gene>
<evidence type="ECO:0000256" key="4">
    <source>
        <dbReference type="ARBA" id="ARBA00023136"/>
    </source>
</evidence>